<dbReference type="PANTHER" id="PTHR30466">
    <property type="entry name" value="FLAVIN REDUCTASE"/>
    <property type="match status" value="1"/>
</dbReference>
<dbReference type="InterPro" id="IPR002563">
    <property type="entry name" value="Flavin_Rdtase-like_dom"/>
</dbReference>
<keyword evidence="1" id="KW-0560">Oxidoreductase</keyword>
<keyword evidence="5" id="KW-1185">Reference proteome</keyword>
<dbReference type="PANTHER" id="PTHR30466:SF15">
    <property type="entry name" value="POSSIBLE OXIDOREDUCTASE"/>
    <property type="match status" value="1"/>
</dbReference>
<sequence>MDDDVFDSLMASLDSPLAIVTTAAEGQRAGCLIGFHSQAGITEQRYCVWLSKANHTYRVALRATHLAVHYLTADDLELAERFGTRTGEDGDKFDGLEVEPSASGVPLLAALPNRVALERIALLDDGSDHVCITCRVVSAESSGAFTPLRLSDADHLEPGHESDERAVQP</sequence>
<feature type="domain" description="Flavin reductase like" evidence="3">
    <location>
        <begin position="10"/>
        <end position="156"/>
    </location>
</feature>
<reference evidence="4 5" key="1">
    <citation type="journal article" date="2019" name="Int. J. Syst. Evol. Microbiol.">
        <title>The Global Catalogue of Microorganisms (GCM) 10K type strain sequencing project: providing services to taxonomists for standard genome sequencing and annotation.</title>
        <authorList>
            <consortium name="The Broad Institute Genomics Platform"/>
            <consortium name="The Broad Institute Genome Sequencing Center for Infectious Disease"/>
            <person name="Wu L."/>
            <person name="Ma J."/>
        </authorList>
    </citation>
    <scope>NUCLEOTIDE SEQUENCE [LARGE SCALE GENOMIC DNA]</scope>
    <source>
        <strain evidence="4 5">JCM 13008</strain>
    </source>
</reference>
<evidence type="ECO:0000313" key="5">
    <source>
        <dbReference type="Proteomes" id="UP001501581"/>
    </source>
</evidence>
<dbReference type="SMART" id="SM00903">
    <property type="entry name" value="Flavin_Reduct"/>
    <property type="match status" value="1"/>
</dbReference>
<evidence type="ECO:0000256" key="2">
    <source>
        <dbReference type="SAM" id="MobiDB-lite"/>
    </source>
</evidence>
<dbReference type="RefSeq" id="WP_343995358.1">
    <property type="nucleotide sequence ID" value="NZ_BAAALG010000011.1"/>
</dbReference>
<feature type="compositionally biased region" description="Basic and acidic residues" evidence="2">
    <location>
        <begin position="151"/>
        <end position="169"/>
    </location>
</feature>
<dbReference type="InterPro" id="IPR050268">
    <property type="entry name" value="NADH-dep_flavin_reductase"/>
</dbReference>
<comment type="caution">
    <text evidence="4">The sequence shown here is derived from an EMBL/GenBank/DDBJ whole genome shotgun (WGS) entry which is preliminary data.</text>
</comment>
<evidence type="ECO:0000313" key="4">
    <source>
        <dbReference type="EMBL" id="GAA1106290.1"/>
    </source>
</evidence>
<dbReference type="InterPro" id="IPR012349">
    <property type="entry name" value="Split_barrel_FMN-bd"/>
</dbReference>
<accession>A0ABN1TYV0</accession>
<organism evidence="4 5">
    <name type="scientific">Nocardioides dubius</name>
    <dbReference type="NCBI Taxonomy" id="317019"/>
    <lineage>
        <taxon>Bacteria</taxon>
        <taxon>Bacillati</taxon>
        <taxon>Actinomycetota</taxon>
        <taxon>Actinomycetes</taxon>
        <taxon>Propionibacteriales</taxon>
        <taxon>Nocardioidaceae</taxon>
        <taxon>Nocardioides</taxon>
    </lineage>
</organism>
<dbReference type="Pfam" id="PF01613">
    <property type="entry name" value="Flavin_Reduct"/>
    <property type="match status" value="1"/>
</dbReference>
<feature type="region of interest" description="Disordered" evidence="2">
    <location>
        <begin position="149"/>
        <end position="169"/>
    </location>
</feature>
<dbReference type="SUPFAM" id="SSF50475">
    <property type="entry name" value="FMN-binding split barrel"/>
    <property type="match status" value="1"/>
</dbReference>
<dbReference type="Gene3D" id="2.30.110.10">
    <property type="entry name" value="Electron Transport, Fmn-binding Protein, Chain A"/>
    <property type="match status" value="1"/>
</dbReference>
<gene>
    <name evidence="4" type="ORF">GCM10009668_27400</name>
</gene>
<name>A0ABN1TYV0_9ACTN</name>
<evidence type="ECO:0000259" key="3">
    <source>
        <dbReference type="SMART" id="SM00903"/>
    </source>
</evidence>
<evidence type="ECO:0000256" key="1">
    <source>
        <dbReference type="ARBA" id="ARBA00023002"/>
    </source>
</evidence>
<proteinExistence type="predicted"/>
<dbReference type="Proteomes" id="UP001501581">
    <property type="component" value="Unassembled WGS sequence"/>
</dbReference>
<dbReference type="EMBL" id="BAAALG010000011">
    <property type="protein sequence ID" value="GAA1106290.1"/>
    <property type="molecule type" value="Genomic_DNA"/>
</dbReference>
<protein>
    <submittedName>
        <fullName evidence="4">Flavin reductase family protein</fullName>
    </submittedName>
</protein>